<comment type="caution">
    <text evidence="2">The sequence shown here is derived from an EMBL/GenBank/DDBJ whole genome shotgun (WGS) entry which is preliminary data.</text>
</comment>
<name>A0A5N6LEV3_9ASTR</name>
<dbReference type="SUPFAM" id="SSF50405">
    <property type="entry name" value="Actin-crosslinking proteins"/>
    <property type="match status" value="1"/>
</dbReference>
<dbReference type="AlphaFoldDB" id="A0A5N6LEV3"/>
<evidence type="ECO:0000313" key="2">
    <source>
        <dbReference type="EMBL" id="KAD0955781.1"/>
    </source>
</evidence>
<accession>A0A5N6LEV3</accession>
<dbReference type="EMBL" id="SZYD01001226">
    <property type="protein sequence ID" value="KAD0955781.1"/>
    <property type="molecule type" value="Genomic_DNA"/>
</dbReference>
<dbReference type="CDD" id="cd23340">
    <property type="entry name" value="beta-trefoil_FSCN_ACP-like"/>
    <property type="match status" value="1"/>
</dbReference>
<organism evidence="2 3">
    <name type="scientific">Mikania micrantha</name>
    <name type="common">bitter vine</name>
    <dbReference type="NCBI Taxonomy" id="192012"/>
    <lineage>
        <taxon>Eukaryota</taxon>
        <taxon>Viridiplantae</taxon>
        <taxon>Streptophyta</taxon>
        <taxon>Embryophyta</taxon>
        <taxon>Tracheophyta</taxon>
        <taxon>Spermatophyta</taxon>
        <taxon>Magnoliopsida</taxon>
        <taxon>eudicotyledons</taxon>
        <taxon>Gunneridae</taxon>
        <taxon>Pentapetalae</taxon>
        <taxon>asterids</taxon>
        <taxon>campanulids</taxon>
        <taxon>Asterales</taxon>
        <taxon>Asteraceae</taxon>
        <taxon>Asteroideae</taxon>
        <taxon>Heliantheae alliance</taxon>
        <taxon>Eupatorieae</taxon>
        <taxon>Mikania</taxon>
    </lineage>
</organism>
<evidence type="ECO:0000259" key="1">
    <source>
        <dbReference type="Pfam" id="PF04601"/>
    </source>
</evidence>
<gene>
    <name evidence="2" type="ORF">E3N88_43508</name>
</gene>
<keyword evidence="3" id="KW-1185">Reference proteome</keyword>
<dbReference type="InterPro" id="IPR007679">
    <property type="entry name" value="DUF569"/>
</dbReference>
<evidence type="ECO:0000313" key="3">
    <source>
        <dbReference type="Proteomes" id="UP000326396"/>
    </source>
</evidence>
<proteinExistence type="predicted"/>
<reference evidence="2 3" key="1">
    <citation type="submission" date="2019-05" db="EMBL/GenBank/DDBJ databases">
        <title>Mikania micrantha, genome provides insights into the molecular mechanism of rapid growth.</title>
        <authorList>
            <person name="Liu B."/>
        </authorList>
    </citation>
    <scope>NUCLEOTIDE SEQUENCE [LARGE SCALE GENOMIC DNA]</scope>
    <source>
        <strain evidence="2">NLD-2019</strain>
        <tissue evidence="2">Leaf</tissue>
    </source>
</reference>
<dbReference type="Proteomes" id="UP000326396">
    <property type="component" value="Unassembled WGS sequence"/>
</dbReference>
<dbReference type="OrthoDB" id="2432302at2759"/>
<dbReference type="PANTHER" id="PTHR31205">
    <property type="entry name" value="ACTIN CROSS-LINKING PROTEIN (DUF569)"/>
    <property type="match status" value="1"/>
</dbReference>
<dbReference type="Gene3D" id="2.80.10.50">
    <property type="match status" value="1"/>
</dbReference>
<protein>
    <recommendedName>
        <fullName evidence="1">DUF569 domain-containing protein</fullName>
    </recommendedName>
</protein>
<dbReference type="InterPro" id="IPR008999">
    <property type="entry name" value="Actin-crosslinking"/>
</dbReference>
<sequence>MSTQNNHAIRLKSCYGRYLTACSSPVLLGTTGNKIIQSLTENLRDLAIEWQPVRDGFQFKLKSSVGTYLRANGAMPPWRNTVTHDGSFTSSMNNWILWDVEALDVVEDESFNNCLSIIPIFPAVSDEISGQDLGSPVSGHSPSFPPRTPAQLMKKVRLLFLSVLSFYI</sequence>
<feature type="domain" description="DUF569" evidence="1">
    <location>
        <begin position="4"/>
        <end position="98"/>
    </location>
</feature>
<dbReference type="PANTHER" id="PTHR31205:SF69">
    <property type="entry name" value="ACTIN CROSS-LINKING PROTEIN (DUF569)"/>
    <property type="match status" value="1"/>
</dbReference>
<dbReference type="Pfam" id="PF04601">
    <property type="entry name" value="DUF569"/>
    <property type="match status" value="1"/>
</dbReference>